<protein>
    <submittedName>
        <fullName evidence="3">Uncharacterized protein</fullName>
    </submittedName>
</protein>
<feature type="transmembrane region" description="Helical" evidence="2">
    <location>
        <begin position="90"/>
        <end position="110"/>
    </location>
</feature>
<dbReference type="AlphaFoldDB" id="A0A2H0ABN0"/>
<feature type="region of interest" description="Disordered" evidence="1">
    <location>
        <begin position="215"/>
        <end position="236"/>
    </location>
</feature>
<dbReference type="Proteomes" id="UP000231067">
    <property type="component" value="Unassembled WGS sequence"/>
</dbReference>
<accession>A0A2H0ABN0</accession>
<dbReference type="EMBL" id="PCSH01000018">
    <property type="protein sequence ID" value="PIP42240.1"/>
    <property type="molecule type" value="Genomic_DNA"/>
</dbReference>
<organism evidence="3 4">
    <name type="scientific">Candidatus Desantisbacteria bacterium CG23_combo_of_CG06-09_8_20_14_all_40_23</name>
    <dbReference type="NCBI Taxonomy" id="1974550"/>
    <lineage>
        <taxon>Bacteria</taxon>
        <taxon>Candidatus Desantisiibacteriota</taxon>
    </lineage>
</organism>
<evidence type="ECO:0000256" key="1">
    <source>
        <dbReference type="SAM" id="MobiDB-lite"/>
    </source>
</evidence>
<evidence type="ECO:0000313" key="3">
    <source>
        <dbReference type="EMBL" id="PIP42240.1"/>
    </source>
</evidence>
<name>A0A2H0ABN0_9BACT</name>
<keyword evidence="2" id="KW-1133">Transmembrane helix</keyword>
<proteinExistence type="predicted"/>
<keyword evidence="2" id="KW-0812">Transmembrane</keyword>
<evidence type="ECO:0000256" key="2">
    <source>
        <dbReference type="SAM" id="Phobius"/>
    </source>
</evidence>
<feature type="transmembrane region" description="Helical" evidence="2">
    <location>
        <begin position="6"/>
        <end position="24"/>
    </location>
</feature>
<evidence type="ECO:0000313" key="4">
    <source>
        <dbReference type="Proteomes" id="UP000231067"/>
    </source>
</evidence>
<gene>
    <name evidence="3" type="ORF">COX18_00990</name>
</gene>
<keyword evidence="2" id="KW-0472">Membrane</keyword>
<sequence>MDITEFTIRLLLLFFPGIICSYIVDTFTMHKQREPFFFLIQSFVLGLSSYFLFWIVLFIGNKLGLWNSISEVVFLRALINANIPISYSEIAWVCFVSIILGLIITVIETYKIHFRLIQTLKISNKFGELDVWGYSFNAPNMEWVTIRDTEKNLVYDGWVQTFSDDSKNAELLLRDVSVYSNSEGTFLYQVGAMYISRNRDDITIEFRTIPITESRNMEKKEDDKDEQEKADSRTIA</sequence>
<comment type="caution">
    <text evidence="3">The sequence shown here is derived from an EMBL/GenBank/DDBJ whole genome shotgun (WGS) entry which is preliminary data.</text>
</comment>
<reference evidence="3 4" key="1">
    <citation type="submission" date="2017-09" db="EMBL/GenBank/DDBJ databases">
        <title>Depth-based differentiation of microbial function through sediment-hosted aquifers and enrichment of novel symbionts in the deep terrestrial subsurface.</title>
        <authorList>
            <person name="Probst A.J."/>
            <person name="Ladd B."/>
            <person name="Jarett J.K."/>
            <person name="Geller-Mcgrath D.E."/>
            <person name="Sieber C.M."/>
            <person name="Emerson J.B."/>
            <person name="Anantharaman K."/>
            <person name="Thomas B.C."/>
            <person name="Malmstrom R."/>
            <person name="Stieglmeier M."/>
            <person name="Klingl A."/>
            <person name="Woyke T."/>
            <person name="Ryan C.M."/>
            <person name="Banfield J.F."/>
        </authorList>
    </citation>
    <scope>NUCLEOTIDE SEQUENCE [LARGE SCALE GENOMIC DNA]</scope>
    <source>
        <strain evidence="3">CG23_combo_of_CG06-09_8_20_14_all_40_23</strain>
    </source>
</reference>
<feature type="transmembrane region" description="Helical" evidence="2">
    <location>
        <begin position="36"/>
        <end position="59"/>
    </location>
</feature>